<sequence length="201" mass="21418">MSNYILPIILGYLFGSIPFSFLSAKYLGKIDIRNYGSGNSGATNVLRTLGKKAGIVAFIGDFLKGFIVVAVVNSTLGLDIAVVSGAFTVIGHCYPVFLKFKGGKGVATAGGTIFALYPLVGFILLISLVIIVMISRMVSLGSISVAFLLPIISLLLNTDKSFLIYSIIMGLFVIYKHKANISRLLKGTESKLGSTTVKKNP</sequence>
<keyword evidence="3 10" id="KW-0808">Transferase</keyword>
<reference evidence="11" key="2">
    <citation type="submission" date="2021-04" db="EMBL/GenBank/DDBJ databases">
        <authorList>
            <person name="Dong X."/>
        </authorList>
    </citation>
    <scope>NUCLEOTIDE SEQUENCE</scope>
    <source>
        <strain evidence="11">ZWT</strain>
    </source>
</reference>
<keyword evidence="6 10" id="KW-0443">Lipid metabolism</keyword>
<dbReference type="SMART" id="SM01207">
    <property type="entry name" value="G3P_acyltransf"/>
    <property type="match status" value="1"/>
</dbReference>
<keyword evidence="1 10" id="KW-1003">Cell membrane</keyword>
<evidence type="ECO:0000256" key="10">
    <source>
        <dbReference type="HAMAP-Rule" id="MF_01043"/>
    </source>
</evidence>
<evidence type="ECO:0000256" key="4">
    <source>
        <dbReference type="ARBA" id="ARBA00022692"/>
    </source>
</evidence>
<evidence type="ECO:0000256" key="1">
    <source>
        <dbReference type="ARBA" id="ARBA00022475"/>
    </source>
</evidence>
<comment type="caution">
    <text evidence="11">The sequence shown here is derived from an EMBL/GenBank/DDBJ whole genome shotgun (WGS) entry which is preliminary data.</text>
</comment>
<feature type="transmembrane region" description="Helical" evidence="10">
    <location>
        <begin position="109"/>
        <end position="135"/>
    </location>
</feature>
<keyword evidence="12" id="KW-1185">Reference proteome</keyword>
<evidence type="ECO:0000256" key="3">
    <source>
        <dbReference type="ARBA" id="ARBA00022679"/>
    </source>
</evidence>
<organism evidence="11 12">
    <name type="scientific">Oceanirhabdus seepicola</name>
    <dbReference type="NCBI Taxonomy" id="2828781"/>
    <lineage>
        <taxon>Bacteria</taxon>
        <taxon>Bacillati</taxon>
        <taxon>Bacillota</taxon>
        <taxon>Clostridia</taxon>
        <taxon>Eubacteriales</taxon>
        <taxon>Clostridiaceae</taxon>
        <taxon>Oceanirhabdus</taxon>
    </lineage>
</organism>
<proteinExistence type="inferred from homology"/>
<evidence type="ECO:0000256" key="7">
    <source>
        <dbReference type="ARBA" id="ARBA00023136"/>
    </source>
</evidence>
<dbReference type="Pfam" id="PF02660">
    <property type="entry name" value="G3P_acyltransf"/>
    <property type="match status" value="1"/>
</dbReference>
<keyword evidence="4 10" id="KW-0812">Transmembrane</keyword>
<dbReference type="GO" id="GO:0008654">
    <property type="term" value="P:phospholipid biosynthetic process"/>
    <property type="evidence" value="ECO:0007669"/>
    <property type="project" value="UniProtKB-UniRule"/>
</dbReference>
<comment type="catalytic activity">
    <reaction evidence="10">
        <text>an acyl phosphate + sn-glycerol 3-phosphate = a 1-acyl-sn-glycero-3-phosphate + phosphate</text>
        <dbReference type="Rhea" id="RHEA:34075"/>
        <dbReference type="ChEBI" id="CHEBI:43474"/>
        <dbReference type="ChEBI" id="CHEBI:57597"/>
        <dbReference type="ChEBI" id="CHEBI:57970"/>
        <dbReference type="ChEBI" id="CHEBI:59918"/>
        <dbReference type="EC" id="2.3.1.275"/>
    </reaction>
</comment>
<reference evidence="11" key="1">
    <citation type="journal article" date="2021" name="mSystems">
        <title>Bacteria and Archaea Synergistically Convert Glycine Betaine to Biogenic Methane in the Formosa Cold Seep of the South China Sea.</title>
        <authorList>
            <person name="Li L."/>
            <person name="Zhang W."/>
            <person name="Zhang S."/>
            <person name="Song L."/>
            <person name="Sun Q."/>
            <person name="Zhang H."/>
            <person name="Xiang H."/>
            <person name="Dong X."/>
        </authorList>
    </citation>
    <scope>NUCLEOTIDE SEQUENCE</scope>
    <source>
        <strain evidence="11">ZWT</strain>
    </source>
</reference>
<keyword evidence="7 10" id="KW-0472">Membrane</keyword>
<dbReference type="PANTHER" id="PTHR30309:SF0">
    <property type="entry name" value="GLYCEROL-3-PHOSPHATE ACYLTRANSFERASE-RELATED"/>
    <property type="match status" value="1"/>
</dbReference>
<keyword evidence="5 10" id="KW-1133">Transmembrane helix</keyword>
<dbReference type="GO" id="GO:0043772">
    <property type="term" value="F:acyl-phosphate glycerol-3-phosphate acyltransferase activity"/>
    <property type="evidence" value="ECO:0007669"/>
    <property type="project" value="UniProtKB-UniRule"/>
</dbReference>
<keyword evidence="2 10" id="KW-0444">Lipid biosynthesis</keyword>
<feature type="transmembrane region" description="Helical" evidence="10">
    <location>
        <begin position="6"/>
        <end position="27"/>
    </location>
</feature>
<comment type="function">
    <text evidence="10">Catalyzes the transfer of an acyl group from acyl-phosphate (acyl-PO(4)) to glycerol-3-phosphate (G3P) to form lysophosphatidic acid (LPA). This enzyme utilizes acyl-phosphate as fatty acyl donor, but not acyl-CoA or acyl-ACP.</text>
</comment>
<dbReference type="NCBIfam" id="TIGR00023">
    <property type="entry name" value="glycerol-3-phosphate 1-O-acyltransferase PlsY"/>
    <property type="match status" value="1"/>
</dbReference>
<feature type="transmembrane region" description="Helical" evidence="10">
    <location>
        <begin position="53"/>
        <end position="72"/>
    </location>
</feature>
<dbReference type="EC" id="2.3.1.275" evidence="10"/>
<comment type="similarity">
    <text evidence="10">Belongs to the PlsY family.</text>
</comment>
<accession>A0A9J6P4F2</accession>
<evidence type="ECO:0000256" key="2">
    <source>
        <dbReference type="ARBA" id="ARBA00022516"/>
    </source>
</evidence>
<dbReference type="RefSeq" id="WP_250860087.1">
    <property type="nucleotide sequence ID" value="NZ_JAGSOJ010000003.1"/>
</dbReference>
<name>A0A9J6P4F2_9CLOT</name>
<feature type="transmembrane region" description="Helical" evidence="10">
    <location>
        <begin position="147"/>
        <end position="175"/>
    </location>
</feature>
<evidence type="ECO:0000256" key="8">
    <source>
        <dbReference type="ARBA" id="ARBA00023209"/>
    </source>
</evidence>
<comment type="subcellular location">
    <subcellularLocation>
        <location evidence="10">Cell membrane</location>
        <topology evidence="10">Multi-pass membrane protein</topology>
    </subcellularLocation>
</comment>
<dbReference type="InterPro" id="IPR003811">
    <property type="entry name" value="G3P_acylTferase_PlsY"/>
</dbReference>
<evidence type="ECO:0000256" key="6">
    <source>
        <dbReference type="ARBA" id="ARBA00023098"/>
    </source>
</evidence>
<feature type="transmembrane region" description="Helical" evidence="10">
    <location>
        <begin position="78"/>
        <end position="97"/>
    </location>
</feature>
<keyword evidence="8 10" id="KW-0594">Phospholipid biosynthesis</keyword>
<keyword evidence="11" id="KW-0012">Acyltransferase</keyword>
<evidence type="ECO:0000256" key="9">
    <source>
        <dbReference type="ARBA" id="ARBA00023264"/>
    </source>
</evidence>
<evidence type="ECO:0000256" key="5">
    <source>
        <dbReference type="ARBA" id="ARBA00022989"/>
    </source>
</evidence>
<dbReference type="EMBL" id="JAGSOJ010000003">
    <property type="protein sequence ID" value="MCM1990977.1"/>
    <property type="molecule type" value="Genomic_DNA"/>
</dbReference>
<evidence type="ECO:0000313" key="11">
    <source>
        <dbReference type="EMBL" id="MCM1990977.1"/>
    </source>
</evidence>
<comment type="subunit">
    <text evidence="10">Probably interacts with PlsX.</text>
</comment>
<protein>
    <recommendedName>
        <fullName evidence="10">Glycerol-3-phosphate acyltransferase</fullName>
    </recommendedName>
    <alternativeName>
        <fullName evidence="10">Acyl-PO4 G3P acyltransferase</fullName>
    </alternativeName>
    <alternativeName>
        <fullName evidence="10">Acyl-phosphate--glycerol-3-phosphate acyltransferase</fullName>
    </alternativeName>
    <alternativeName>
        <fullName evidence="10">G3P acyltransferase</fullName>
        <shortName evidence="10">GPAT</shortName>
        <ecNumber evidence="10">2.3.1.275</ecNumber>
    </alternativeName>
    <alternativeName>
        <fullName evidence="10">Lysophosphatidic acid synthase</fullName>
        <shortName evidence="10">LPA synthase</shortName>
    </alternativeName>
</protein>
<dbReference type="GO" id="GO:0005886">
    <property type="term" value="C:plasma membrane"/>
    <property type="evidence" value="ECO:0007669"/>
    <property type="project" value="UniProtKB-SubCell"/>
</dbReference>
<dbReference type="HAMAP" id="MF_01043">
    <property type="entry name" value="PlsY"/>
    <property type="match status" value="1"/>
</dbReference>
<evidence type="ECO:0000313" key="12">
    <source>
        <dbReference type="Proteomes" id="UP001056429"/>
    </source>
</evidence>
<keyword evidence="9 10" id="KW-1208">Phospholipid metabolism</keyword>
<dbReference type="AlphaFoldDB" id="A0A9J6P4F2"/>
<dbReference type="PANTHER" id="PTHR30309">
    <property type="entry name" value="INNER MEMBRANE PROTEIN YGIH"/>
    <property type="match status" value="1"/>
</dbReference>
<comment type="pathway">
    <text evidence="10">Lipid metabolism; phospholipid metabolism.</text>
</comment>
<dbReference type="Proteomes" id="UP001056429">
    <property type="component" value="Unassembled WGS sequence"/>
</dbReference>
<gene>
    <name evidence="10 11" type="primary">plsY</name>
    <name evidence="11" type="ORF">KDK92_14695</name>
</gene>